<dbReference type="HAMAP" id="MF_02019">
    <property type="entry name" value="MurF"/>
    <property type="match status" value="1"/>
</dbReference>
<dbReference type="NCBIfam" id="TIGR01143">
    <property type="entry name" value="murF"/>
    <property type="match status" value="1"/>
</dbReference>
<dbReference type="Pfam" id="PF02875">
    <property type="entry name" value="Mur_ligase_C"/>
    <property type="match status" value="1"/>
</dbReference>
<evidence type="ECO:0000256" key="4">
    <source>
        <dbReference type="ARBA" id="ARBA00022741"/>
    </source>
</evidence>
<keyword evidence="3 10" id="KW-0132">Cell division</keyword>
<keyword evidence="4 10" id="KW-0547">Nucleotide-binding</keyword>
<comment type="similarity">
    <text evidence="10">Belongs to the MurCDEF family. MurF subfamily.</text>
</comment>
<feature type="binding site" evidence="10">
    <location>
        <begin position="111"/>
        <end position="117"/>
    </location>
    <ligand>
        <name>ATP</name>
        <dbReference type="ChEBI" id="CHEBI:30616"/>
    </ligand>
</feature>
<comment type="subcellular location">
    <subcellularLocation>
        <location evidence="10 11">Cytoplasm</location>
    </subcellularLocation>
</comment>
<proteinExistence type="inferred from homology"/>
<gene>
    <name evidence="10 15" type="primary">murF</name>
    <name evidence="15" type="ORF">ACFOW7_11440</name>
</gene>
<dbReference type="Gene3D" id="3.90.190.20">
    <property type="entry name" value="Mur ligase, C-terminal domain"/>
    <property type="match status" value="1"/>
</dbReference>
<dbReference type="SUPFAM" id="SSF53623">
    <property type="entry name" value="MurD-like peptide ligases, catalytic domain"/>
    <property type="match status" value="1"/>
</dbReference>
<dbReference type="RefSeq" id="WP_378164265.1">
    <property type="nucleotide sequence ID" value="NZ_JBHSBU010000001.1"/>
</dbReference>
<evidence type="ECO:0000256" key="1">
    <source>
        <dbReference type="ARBA" id="ARBA00022490"/>
    </source>
</evidence>
<dbReference type="InterPro" id="IPR035911">
    <property type="entry name" value="MurE/MurF_N"/>
</dbReference>
<dbReference type="InterPro" id="IPR036615">
    <property type="entry name" value="Mur_ligase_C_dom_sf"/>
</dbReference>
<dbReference type="EMBL" id="JBHSBU010000001">
    <property type="protein sequence ID" value="MFC4159959.1"/>
    <property type="molecule type" value="Genomic_DNA"/>
</dbReference>
<evidence type="ECO:0000256" key="11">
    <source>
        <dbReference type="RuleBase" id="RU004136"/>
    </source>
</evidence>
<name>A0ABV8MRK3_9NEIS</name>
<dbReference type="InterPro" id="IPR004101">
    <property type="entry name" value="Mur_ligase_C"/>
</dbReference>
<evidence type="ECO:0000256" key="3">
    <source>
        <dbReference type="ARBA" id="ARBA00022618"/>
    </source>
</evidence>
<feature type="domain" description="Mur ligase central" evidence="14">
    <location>
        <begin position="109"/>
        <end position="298"/>
    </location>
</feature>
<dbReference type="InterPro" id="IPR036565">
    <property type="entry name" value="Mur-like_cat_sf"/>
</dbReference>
<evidence type="ECO:0000256" key="8">
    <source>
        <dbReference type="ARBA" id="ARBA00023306"/>
    </source>
</evidence>
<dbReference type="PANTHER" id="PTHR43024:SF1">
    <property type="entry name" value="UDP-N-ACETYLMURAMOYL-TRIPEPTIDE--D-ALANYL-D-ALANINE LIGASE"/>
    <property type="match status" value="1"/>
</dbReference>
<comment type="pathway">
    <text evidence="10 11">Cell wall biogenesis; peptidoglycan biosynthesis.</text>
</comment>
<evidence type="ECO:0000256" key="6">
    <source>
        <dbReference type="ARBA" id="ARBA00022960"/>
    </source>
</evidence>
<evidence type="ECO:0000256" key="2">
    <source>
        <dbReference type="ARBA" id="ARBA00022598"/>
    </source>
</evidence>
<keyword evidence="8 10" id="KW-0131">Cell cycle</keyword>
<comment type="caution">
    <text evidence="15">The sequence shown here is derived from an EMBL/GenBank/DDBJ whole genome shotgun (WGS) entry which is preliminary data.</text>
</comment>
<evidence type="ECO:0000259" key="14">
    <source>
        <dbReference type="Pfam" id="PF08245"/>
    </source>
</evidence>
<keyword evidence="2 10" id="KW-0436">Ligase</keyword>
<keyword evidence="9 10" id="KW-0961">Cell wall biogenesis/degradation</keyword>
<dbReference type="InterPro" id="IPR051046">
    <property type="entry name" value="MurCDEF_CellWall_CoF430Synth"/>
</dbReference>
<feature type="domain" description="Mur ligase C-terminal" evidence="13">
    <location>
        <begin position="321"/>
        <end position="440"/>
    </location>
</feature>
<dbReference type="Gene3D" id="3.40.1190.10">
    <property type="entry name" value="Mur-like, catalytic domain"/>
    <property type="match status" value="1"/>
</dbReference>
<evidence type="ECO:0000256" key="5">
    <source>
        <dbReference type="ARBA" id="ARBA00022840"/>
    </source>
</evidence>
<evidence type="ECO:0000256" key="7">
    <source>
        <dbReference type="ARBA" id="ARBA00022984"/>
    </source>
</evidence>
<dbReference type="SUPFAM" id="SSF63418">
    <property type="entry name" value="MurE/MurF N-terminal domain"/>
    <property type="match status" value="1"/>
</dbReference>
<keyword evidence="16" id="KW-1185">Reference proteome</keyword>
<evidence type="ECO:0000259" key="12">
    <source>
        <dbReference type="Pfam" id="PF01225"/>
    </source>
</evidence>
<dbReference type="InterPro" id="IPR013221">
    <property type="entry name" value="Mur_ligase_cen"/>
</dbReference>
<accession>A0ABV8MRK3</accession>
<feature type="domain" description="Mur ligase N-terminal catalytic" evidence="12">
    <location>
        <begin position="29"/>
        <end position="93"/>
    </location>
</feature>
<dbReference type="Pfam" id="PF01225">
    <property type="entry name" value="Mur_ligase"/>
    <property type="match status" value="1"/>
</dbReference>
<keyword evidence="7 10" id="KW-0573">Peptidoglycan synthesis</keyword>
<evidence type="ECO:0000256" key="10">
    <source>
        <dbReference type="HAMAP-Rule" id="MF_02019"/>
    </source>
</evidence>
<evidence type="ECO:0000259" key="13">
    <source>
        <dbReference type="Pfam" id="PF02875"/>
    </source>
</evidence>
<keyword evidence="5 10" id="KW-0067">ATP-binding</keyword>
<dbReference type="Pfam" id="PF08245">
    <property type="entry name" value="Mur_ligase_M"/>
    <property type="match status" value="1"/>
</dbReference>
<dbReference type="GO" id="GO:0047480">
    <property type="term" value="F:UDP-N-acetylmuramoyl-tripeptide-D-alanyl-D-alanine ligase activity"/>
    <property type="evidence" value="ECO:0007669"/>
    <property type="project" value="UniProtKB-EC"/>
</dbReference>
<dbReference type="EC" id="6.3.2.10" evidence="10 11"/>
<organism evidence="15 16">
    <name type="scientific">Chitinimonas lacunae</name>
    <dbReference type="NCBI Taxonomy" id="1963018"/>
    <lineage>
        <taxon>Bacteria</taxon>
        <taxon>Pseudomonadati</taxon>
        <taxon>Pseudomonadota</taxon>
        <taxon>Betaproteobacteria</taxon>
        <taxon>Neisseriales</taxon>
        <taxon>Chitinibacteraceae</taxon>
        <taxon>Chitinimonas</taxon>
    </lineage>
</organism>
<dbReference type="SUPFAM" id="SSF53244">
    <property type="entry name" value="MurD-like peptide ligases, peptide-binding domain"/>
    <property type="match status" value="1"/>
</dbReference>
<evidence type="ECO:0000313" key="16">
    <source>
        <dbReference type="Proteomes" id="UP001595791"/>
    </source>
</evidence>
<protein>
    <recommendedName>
        <fullName evidence="10 11">UDP-N-acetylmuramoyl-tripeptide--D-alanyl-D-alanine ligase</fullName>
        <ecNumber evidence="10 11">6.3.2.10</ecNumber>
    </recommendedName>
    <alternativeName>
        <fullName evidence="10">D-alanyl-D-alanine-adding enzyme</fullName>
    </alternativeName>
</protein>
<dbReference type="Proteomes" id="UP001595791">
    <property type="component" value="Unassembled WGS sequence"/>
</dbReference>
<keyword evidence="6 10" id="KW-0133">Cell shape</keyword>
<comment type="catalytic activity">
    <reaction evidence="10 11">
        <text>D-alanyl-D-alanine + UDP-N-acetyl-alpha-D-muramoyl-L-alanyl-gamma-D-glutamyl-meso-2,6-diaminopimelate + ATP = UDP-N-acetyl-alpha-D-muramoyl-L-alanyl-gamma-D-glutamyl-meso-2,6-diaminopimeloyl-D-alanyl-D-alanine + ADP + phosphate + H(+)</text>
        <dbReference type="Rhea" id="RHEA:28374"/>
        <dbReference type="ChEBI" id="CHEBI:15378"/>
        <dbReference type="ChEBI" id="CHEBI:30616"/>
        <dbReference type="ChEBI" id="CHEBI:43474"/>
        <dbReference type="ChEBI" id="CHEBI:57822"/>
        <dbReference type="ChEBI" id="CHEBI:61386"/>
        <dbReference type="ChEBI" id="CHEBI:83905"/>
        <dbReference type="ChEBI" id="CHEBI:456216"/>
        <dbReference type="EC" id="6.3.2.10"/>
    </reaction>
</comment>
<dbReference type="InterPro" id="IPR000713">
    <property type="entry name" value="Mur_ligase_N"/>
</dbReference>
<dbReference type="PANTHER" id="PTHR43024">
    <property type="entry name" value="UDP-N-ACETYLMURAMOYL-TRIPEPTIDE--D-ALANYL-D-ALANINE LIGASE"/>
    <property type="match status" value="1"/>
</dbReference>
<evidence type="ECO:0000313" key="15">
    <source>
        <dbReference type="EMBL" id="MFC4159959.1"/>
    </source>
</evidence>
<dbReference type="InterPro" id="IPR005863">
    <property type="entry name" value="UDP-N-AcMur_synth"/>
</dbReference>
<dbReference type="Gene3D" id="3.40.1390.10">
    <property type="entry name" value="MurE/MurF, N-terminal domain"/>
    <property type="match status" value="1"/>
</dbReference>
<evidence type="ECO:0000256" key="9">
    <source>
        <dbReference type="ARBA" id="ARBA00023316"/>
    </source>
</evidence>
<comment type="function">
    <text evidence="10 11">Involved in cell wall formation. Catalyzes the final step in the synthesis of UDP-N-acetylmuramoyl-pentapeptide, the precursor of murein.</text>
</comment>
<keyword evidence="1 10" id="KW-0963">Cytoplasm</keyword>
<reference evidence="16" key="1">
    <citation type="journal article" date="2019" name="Int. J. Syst. Evol. Microbiol.">
        <title>The Global Catalogue of Microorganisms (GCM) 10K type strain sequencing project: providing services to taxonomists for standard genome sequencing and annotation.</title>
        <authorList>
            <consortium name="The Broad Institute Genomics Platform"/>
            <consortium name="The Broad Institute Genome Sequencing Center for Infectious Disease"/>
            <person name="Wu L."/>
            <person name="Ma J."/>
        </authorList>
    </citation>
    <scope>NUCLEOTIDE SEQUENCE [LARGE SCALE GENOMIC DNA]</scope>
    <source>
        <strain evidence="16">LMG 29894</strain>
    </source>
</reference>
<sequence>MNPMSTLADAATVLGAPLIGDGSLAFCRVVTDSRTIRPGDLFVALSGERYDGHDFVTAALAAGAVAAVVEPGRQWPPGTSRIEVGDPLAALGRLAADWRARCQPVVVAITGTNGKTSVKEMVGAILRRHAGAESVLATEGNLNNHIGVPLMLLRLEPRHRYAVLEMGMNHFGEIAYLTGLARPQVALVNNAGAGHLEYLGSVAGVAKAKGEIFSGLAAEGVAVINADDEFADYWRTLALGRQVIDFALDQRAAVGARAIDGDALTTRFTLTTPEGEAAVELRVPGRHNVANALAAAAVGLALGLPTEAIAAGLSDYAGVKGRLQPKRAASGALLIDDTYNANPNSMRAAIDVLAELTGPRWLVLGDMGEIGGEVEARHAEIGAYARERGIERLFTLGKQMSHAAAAFGEGASIHASREALLDALAAEPVPAASILVKGSRFMQMERVVAGLIDPAGCAGTKV</sequence>